<accession>A0A4Z2C7A4</accession>
<dbReference type="PROSITE" id="PS00020">
    <property type="entry name" value="ACTININ_2"/>
    <property type="match status" value="1"/>
</dbReference>
<feature type="domain" description="Calponin-homology (CH)" evidence="5">
    <location>
        <begin position="210"/>
        <end position="313"/>
    </location>
</feature>
<dbReference type="SUPFAM" id="SSF46966">
    <property type="entry name" value="Spectrin repeat"/>
    <property type="match status" value="1"/>
</dbReference>
<evidence type="ECO:0000259" key="5">
    <source>
        <dbReference type="PROSITE" id="PS50021"/>
    </source>
</evidence>
<evidence type="ECO:0000256" key="4">
    <source>
        <dbReference type="SAM" id="Phobius"/>
    </source>
</evidence>
<keyword evidence="4" id="KW-1133">Transmembrane helix</keyword>
<dbReference type="InterPro" id="IPR001715">
    <property type="entry name" value="CH_dom"/>
</dbReference>
<feature type="region of interest" description="Disordered" evidence="3">
    <location>
        <begin position="91"/>
        <end position="112"/>
    </location>
</feature>
<keyword evidence="4" id="KW-0472">Membrane</keyword>
<dbReference type="Proteomes" id="UP000516260">
    <property type="component" value="Chromosome 13"/>
</dbReference>
<keyword evidence="4" id="KW-0812">Transmembrane</keyword>
<dbReference type="Gene3D" id="1.10.418.10">
    <property type="entry name" value="Calponin-like domain"/>
    <property type="match status" value="2"/>
</dbReference>
<dbReference type="GO" id="GO:0003779">
    <property type="term" value="F:actin binding"/>
    <property type="evidence" value="ECO:0007669"/>
    <property type="project" value="UniProtKB-KW"/>
</dbReference>
<organism evidence="6 7">
    <name type="scientific">Takifugu bimaculatus</name>
    <dbReference type="NCBI Taxonomy" id="433685"/>
    <lineage>
        <taxon>Eukaryota</taxon>
        <taxon>Metazoa</taxon>
        <taxon>Chordata</taxon>
        <taxon>Craniata</taxon>
        <taxon>Vertebrata</taxon>
        <taxon>Euteleostomi</taxon>
        <taxon>Actinopterygii</taxon>
        <taxon>Neopterygii</taxon>
        <taxon>Teleostei</taxon>
        <taxon>Neoteleostei</taxon>
        <taxon>Acanthomorphata</taxon>
        <taxon>Eupercaria</taxon>
        <taxon>Tetraodontiformes</taxon>
        <taxon>Tetradontoidea</taxon>
        <taxon>Tetraodontidae</taxon>
        <taxon>Takifugu</taxon>
    </lineage>
</organism>
<evidence type="ECO:0000313" key="7">
    <source>
        <dbReference type="Proteomes" id="UP000516260"/>
    </source>
</evidence>
<keyword evidence="2" id="KW-0009">Actin-binding</keyword>
<feature type="compositionally biased region" description="Low complexity" evidence="3">
    <location>
        <begin position="135"/>
        <end position="150"/>
    </location>
</feature>
<proteinExistence type="predicted"/>
<dbReference type="EMBL" id="SWLE01000005">
    <property type="protein sequence ID" value="TNN00082.1"/>
    <property type="molecule type" value="Genomic_DNA"/>
</dbReference>
<evidence type="ECO:0000256" key="3">
    <source>
        <dbReference type="SAM" id="MobiDB-lite"/>
    </source>
</evidence>
<dbReference type="PROSITE" id="PS00019">
    <property type="entry name" value="ACTININ_1"/>
    <property type="match status" value="1"/>
</dbReference>
<dbReference type="InterPro" id="IPR049538">
    <property type="entry name" value="PCN-like_spectrin-like_rpt"/>
</dbReference>
<dbReference type="SUPFAM" id="SSF47576">
    <property type="entry name" value="Calponin-homology domain, CH-domain"/>
    <property type="match status" value="1"/>
</dbReference>
<reference evidence="6 7" key="1">
    <citation type="submission" date="2019-04" db="EMBL/GenBank/DDBJ databases">
        <title>The sequence and de novo assembly of Takifugu bimaculatus genome using PacBio and Hi-C technologies.</title>
        <authorList>
            <person name="Xu P."/>
            <person name="Liu B."/>
            <person name="Zhou Z."/>
        </authorList>
    </citation>
    <scope>NUCLEOTIDE SEQUENCE [LARGE SCALE GENOMIC DNA]</scope>
    <source>
        <strain evidence="6">TB-2018</strain>
        <tissue evidence="6">Muscle</tissue>
    </source>
</reference>
<dbReference type="PROSITE" id="PS50021">
    <property type="entry name" value="CH"/>
    <property type="match status" value="2"/>
</dbReference>
<evidence type="ECO:0000313" key="6">
    <source>
        <dbReference type="EMBL" id="TNN00082.1"/>
    </source>
</evidence>
<dbReference type="InterPro" id="IPR036872">
    <property type="entry name" value="CH_dom_sf"/>
</dbReference>
<dbReference type="Pfam" id="PF21020">
    <property type="entry name" value="Spectrin_4"/>
    <property type="match status" value="1"/>
</dbReference>
<feature type="region of interest" description="Disordered" evidence="3">
    <location>
        <begin position="129"/>
        <end position="179"/>
    </location>
</feature>
<comment type="caution">
    <text evidence="6">The sequence shown here is derived from an EMBL/GenBank/DDBJ whole genome shotgun (WGS) entry which is preliminary data.</text>
</comment>
<dbReference type="PANTHER" id="PTHR11915">
    <property type="entry name" value="SPECTRIN/FILAMIN RELATED CYTOSKELETAL PROTEIN"/>
    <property type="match status" value="1"/>
</dbReference>
<dbReference type="CDD" id="cd21236">
    <property type="entry name" value="CH_DYST_rpt1"/>
    <property type="match status" value="1"/>
</dbReference>
<keyword evidence="1" id="KW-0677">Repeat</keyword>
<feature type="transmembrane region" description="Helical" evidence="4">
    <location>
        <begin position="15"/>
        <end position="38"/>
    </location>
</feature>
<evidence type="ECO:0000256" key="1">
    <source>
        <dbReference type="ARBA" id="ARBA00022737"/>
    </source>
</evidence>
<gene>
    <name evidence="6" type="ORF">fugu_013114</name>
</gene>
<keyword evidence="7" id="KW-1185">Reference proteome</keyword>
<dbReference type="Pfam" id="PF00307">
    <property type="entry name" value="CH"/>
    <property type="match status" value="2"/>
</dbReference>
<dbReference type="SMART" id="SM00033">
    <property type="entry name" value="CH"/>
    <property type="match status" value="2"/>
</dbReference>
<name>A0A4Z2C7A4_9TELE</name>
<sequence length="814" mass="91908">MIAAAFLVLLRPYSIQYVLVLLLLLIGTVATITFLCCWHRRISNGKHPIKSVLSGRTKSRVGLRSHHFRSEGFRNSPRHARRSAHARVIEEKPSLVQIPESEPDSSAGLRKRKVKKRVLPEFYQSVQVTPTRKLSSSSGNPSLHGSMSSSADFSDEDDYSLKSGSASPAPGDTLPWNLPRHERSKRKIHGGSVLDPAERAVLRIADERDRVQKKTFTKWINQHLMKVRKHINDLYEDLRDGHNLISLLEVLSGDTLPRERGRMRFHRLQNVQIALDYLKRRQVKLVNIRNDDITDGNPKLTLGLIWTIILHFQISEIHVTGESEDMTAKERLLLWSKQLSDGYVGVRCDNFTTSWRDGRLFNAIIHKYRPDMVDMTRVSAQTNRSNLEHAFCAAEQLGVPRLLDPEDVDVQSPDEKSVITYVSTLYDAFPKVPDGADGISPNDIDIKWVEYQNMIKYLSQWIKHNVAIMSDRSFPNNPVELKALYSQYLQFKEHDIPLKENEKTKIKNLYKMLEIWIEFGRIQLPPGHHPNDIEKEWGKLIVAMLEREKSLRPEVERLETLQQIANRVQRDCVNGEDKLALAQTALQSDAKRLESGIQFINEAEIAGYLLECENILRQQVVDIQVLLDGKFPFADQLVQRVSKLRDDLLALRADCSSLYSKGRTLTTEQTKMMISGITQSLNSTFPQNTSLTPVLTPTLTPGGLGAPGSAFTSSLTSCLTPVFESLDELRFAAPLSPDLHGQQWWCGPQRPPAPETHTEQQTLAEIVRGGPQFDRRGGQHEIHQGPPDLGGGNAVTAWPLGVGQRFAKRGGAHG</sequence>
<evidence type="ECO:0000256" key="2">
    <source>
        <dbReference type="ARBA" id="ARBA00023203"/>
    </source>
</evidence>
<feature type="domain" description="Calponin-homology (CH)" evidence="5">
    <location>
        <begin position="326"/>
        <end position="430"/>
    </location>
</feature>
<dbReference type="AlphaFoldDB" id="A0A4Z2C7A4"/>
<dbReference type="FunFam" id="1.10.418.10:FF:000002">
    <property type="entry name" value="Microtubule-actin cross-linking factor 1"/>
    <property type="match status" value="1"/>
</dbReference>
<dbReference type="FunFam" id="1.10.418.10:FF:000017">
    <property type="entry name" value="Microtubule-actin cross-linking factor 1"/>
    <property type="match status" value="1"/>
</dbReference>
<dbReference type="Gene3D" id="1.20.58.60">
    <property type="match status" value="2"/>
</dbReference>
<dbReference type="InterPro" id="IPR001589">
    <property type="entry name" value="Actinin_actin-bd_CS"/>
</dbReference>
<protein>
    <recommendedName>
        <fullName evidence="5">Calponin-homology (CH) domain-containing protein</fullName>
    </recommendedName>
</protein>